<dbReference type="EMBL" id="JBHLUH010000042">
    <property type="protein sequence ID" value="MFC0530317.1"/>
    <property type="molecule type" value="Genomic_DNA"/>
</dbReference>
<dbReference type="Pfam" id="PF00528">
    <property type="entry name" value="BPD_transp_1"/>
    <property type="match status" value="1"/>
</dbReference>
<keyword evidence="6 7" id="KW-0472">Membrane</keyword>
<feature type="transmembrane region" description="Helical" evidence="7">
    <location>
        <begin position="141"/>
        <end position="169"/>
    </location>
</feature>
<comment type="subcellular location">
    <subcellularLocation>
        <location evidence="1 7">Cell membrane</location>
        <topology evidence="1 7">Multi-pass membrane protein</topology>
    </subcellularLocation>
</comment>
<dbReference type="InterPro" id="IPR035906">
    <property type="entry name" value="MetI-like_sf"/>
</dbReference>
<evidence type="ECO:0000256" key="3">
    <source>
        <dbReference type="ARBA" id="ARBA00022475"/>
    </source>
</evidence>
<keyword evidence="3" id="KW-1003">Cell membrane</keyword>
<feature type="transmembrane region" description="Helical" evidence="7">
    <location>
        <begin position="12"/>
        <end position="34"/>
    </location>
</feature>
<feature type="transmembrane region" description="Helical" evidence="7">
    <location>
        <begin position="184"/>
        <end position="204"/>
    </location>
</feature>
<dbReference type="Gene3D" id="1.10.3720.10">
    <property type="entry name" value="MetI-like"/>
    <property type="match status" value="1"/>
</dbReference>
<comment type="caution">
    <text evidence="9">The sequence shown here is derived from an EMBL/GenBank/DDBJ whole genome shotgun (WGS) entry which is preliminary data.</text>
</comment>
<evidence type="ECO:0000313" key="10">
    <source>
        <dbReference type="Proteomes" id="UP001589867"/>
    </source>
</evidence>
<evidence type="ECO:0000313" key="9">
    <source>
        <dbReference type="EMBL" id="MFC0530317.1"/>
    </source>
</evidence>
<keyword evidence="2 7" id="KW-0813">Transport</keyword>
<dbReference type="InterPro" id="IPR000515">
    <property type="entry name" value="MetI-like"/>
</dbReference>
<gene>
    <name evidence="9" type="ORF">ACFFIA_21880</name>
</gene>
<dbReference type="Proteomes" id="UP001589867">
    <property type="component" value="Unassembled WGS sequence"/>
</dbReference>
<dbReference type="RefSeq" id="WP_377253474.1">
    <property type="nucleotide sequence ID" value="NZ_JBHLUH010000042.1"/>
</dbReference>
<evidence type="ECO:0000256" key="7">
    <source>
        <dbReference type="RuleBase" id="RU363032"/>
    </source>
</evidence>
<comment type="similarity">
    <text evidence="7">Belongs to the binding-protein-dependent transport system permease family.</text>
</comment>
<sequence length="319" mass="33235">MTARRHPVVRLVLMRVLASAVVLVGVTFVVFWGIDRAPGDPATAVLGPFATEQQRAAYIEANGLDDPMPVRFVRFIGDLSQGQLGRSATRPTDASALVAEAAPVTIQLTATALLLAAVLGVAVGIIAAARQGGGADRVIRLGTSVTLAAPDFWVGLVAIQVFAVVLGWLPSGGYRPWSAGPLDWLTHMAMPATVLALPLAAALANQVRSAMTQELDRDYVRSARGAGIAPARVFGSAFRNAATGPLTVLGLRASYLLSGAIVVEQIFNLPGLGTLLIQGVRQGDLAVTRAVALLGTIGILVVSLVLDLLYLALNPKART</sequence>
<feature type="transmembrane region" description="Helical" evidence="7">
    <location>
        <begin position="291"/>
        <end position="313"/>
    </location>
</feature>
<protein>
    <submittedName>
        <fullName evidence="9">ABC transporter permease</fullName>
    </submittedName>
</protein>
<evidence type="ECO:0000256" key="6">
    <source>
        <dbReference type="ARBA" id="ARBA00023136"/>
    </source>
</evidence>
<accession>A0ABV6M6J3</accession>
<dbReference type="CDD" id="cd06261">
    <property type="entry name" value="TM_PBP2"/>
    <property type="match status" value="1"/>
</dbReference>
<evidence type="ECO:0000259" key="8">
    <source>
        <dbReference type="PROSITE" id="PS50928"/>
    </source>
</evidence>
<evidence type="ECO:0000256" key="2">
    <source>
        <dbReference type="ARBA" id="ARBA00022448"/>
    </source>
</evidence>
<feature type="transmembrane region" description="Helical" evidence="7">
    <location>
        <begin position="106"/>
        <end position="129"/>
    </location>
</feature>
<dbReference type="PANTHER" id="PTHR43163:SF6">
    <property type="entry name" value="DIPEPTIDE TRANSPORT SYSTEM PERMEASE PROTEIN DPPB-RELATED"/>
    <property type="match status" value="1"/>
</dbReference>
<evidence type="ECO:0000256" key="5">
    <source>
        <dbReference type="ARBA" id="ARBA00022989"/>
    </source>
</evidence>
<feature type="domain" description="ABC transmembrane type-1" evidence="8">
    <location>
        <begin position="102"/>
        <end position="310"/>
    </location>
</feature>
<dbReference type="Pfam" id="PF19300">
    <property type="entry name" value="BPD_transp_1_N"/>
    <property type="match status" value="1"/>
</dbReference>
<keyword evidence="5 7" id="KW-1133">Transmembrane helix</keyword>
<keyword evidence="4 7" id="KW-0812">Transmembrane</keyword>
<evidence type="ECO:0000256" key="1">
    <source>
        <dbReference type="ARBA" id="ARBA00004651"/>
    </source>
</evidence>
<keyword evidence="10" id="KW-1185">Reference proteome</keyword>
<proteinExistence type="inferred from homology"/>
<organism evidence="9 10">
    <name type="scientific">Phytohabitans kaempferiae</name>
    <dbReference type="NCBI Taxonomy" id="1620943"/>
    <lineage>
        <taxon>Bacteria</taxon>
        <taxon>Bacillati</taxon>
        <taxon>Actinomycetota</taxon>
        <taxon>Actinomycetes</taxon>
        <taxon>Micromonosporales</taxon>
        <taxon>Micromonosporaceae</taxon>
    </lineage>
</organism>
<dbReference type="PROSITE" id="PS50928">
    <property type="entry name" value="ABC_TM1"/>
    <property type="match status" value="1"/>
</dbReference>
<reference evidence="9 10" key="1">
    <citation type="submission" date="2024-09" db="EMBL/GenBank/DDBJ databases">
        <authorList>
            <person name="Sun Q."/>
            <person name="Mori K."/>
        </authorList>
    </citation>
    <scope>NUCLEOTIDE SEQUENCE [LARGE SCALE GENOMIC DNA]</scope>
    <source>
        <strain evidence="9 10">TBRC 3947</strain>
    </source>
</reference>
<dbReference type="InterPro" id="IPR045621">
    <property type="entry name" value="BPD_transp_1_N"/>
</dbReference>
<dbReference type="SUPFAM" id="SSF161098">
    <property type="entry name" value="MetI-like"/>
    <property type="match status" value="1"/>
</dbReference>
<dbReference type="PANTHER" id="PTHR43163">
    <property type="entry name" value="DIPEPTIDE TRANSPORT SYSTEM PERMEASE PROTEIN DPPB-RELATED"/>
    <property type="match status" value="1"/>
</dbReference>
<name>A0ABV6M6J3_9ACTN</name>
<evidence type="ECO:0000256" key="4">
    <source>
        <dbReference type="ARBA" id="ARBA00022692"/>
    </source>
</evidence>